<evidence type="ECO:0000259" key="8">
    <source>
        <dbReference type="Pfam" id="PF00999"/>
    </source>
</evidence>
<dbReference type="Proteomes" id="UP001283361">
    <property type="component" value="Unassembled WGS sequence"/>
</dbReference>
<dbReference type="GO" id="GO:0016020">
    <property type="term" value="C:membrane"/>
    <property type="evidence" value="ECO:0007669"/>
    <property type="project" value="UniProtKB-SubCell"/>
</dbReference>
<dbReference type="InterPro" id="IPR038770">
    <property type="entry name" value="Na+/solute_symporter_sf"/>
</dbReference>
<evidence type="ECO:0000256" key="5">
    <source>
        <dbReference type="ARBA" id="ARBA00023136"/>
    </source>
</evidence>
<evidence type="ECO:0000256" key="2">
    <source>
        <dbReference type="ARBA" id="ARBA00007367"/>
    </source>
</evidence>
<evidence type="ECO:0000256" key="4">
    <source>
        <dbReference type="ARBA" id="ARBA00022989"/>
    </source>
</evidence>
<dbReference type="PANTHER" id="PTHR31102">
    <property type="match status" value="1"/>
</dbReference>
<evidence type="ECO:0000256" key="3">
    <source>
        <dbReference type="ARBA" id="ARBA00022692"/>
    </source>
</evidence>
<feature type="domain" description="Cation/H+ exchanger transmembrane" evidence="8">
    <location>
        <begin position="115"/>
        <end position="493"/>
    </location>
</feature>
<evidence type="ECO:0000313" key="9">
    <source>
        <dbReference type="EMBL" id="KAK3698372.1"/>
    </source>
</evidence>
<dbReference type="AlphaFoldDB" id="A0AAE0XN33"/>
<feature type="compositionally biased region" description="Basic and acidic residues" evidence="6">
    <location>
        <begin position="512"/>
        <end position="532"/>
    </location>
</feature>
<keyword evidence="10" id="KW-1185">Reference proteome</keyword>
<reference evidence="9" key="1">
    <citation type="journal article" date="2023" name="G3 (Bethesda)">
        <title>A reference genome for the long-term kleptoplast-retaining sea slug Elysia crispata morphotype clarki.</title>
        <authorList>
            <person name="Eastman K.E."/>
            <person name="Pendleton A.L."/>
            <person name="Shaikh M.A."/>
            <person name="Suttiyut T."/>
            <person name="Ogas R."/>
            <person name="Tomko P."/>
            <person name="Gavelis G."/>
            <person name="Widhalm J.R."/>
            <person name="Wisecaver J.H."/>
        </authorList>
    </citation>
    <scope>NUCLEOTIDE SEQUENCE</scope>
    <source>
        <strain evidence="9">ECLA1</strain>
    </source>
</reference>
<proteinExistence type="inferred from homology"/>
<keyword evidence="4 7" id="KW-1133">Transmembrane helix</keyword>
<feature type="transmembrane region" description="Helical" evidence="7">
    <location>
        <begin position="478"/>
        <end position="499"/>
    </location>
</feature>
<feature type="transmembrane region" description="Helical" evidence="7">
    <location>
        <begin position="405"/>
        <end position="426"/>
    </location>
</feature>
<dbReference type="InterPro" id="IPR051843">
    <property type="entry name" value="CPA1_transporter"/>
</dbReference>
<comment type="similarity">
    <text evidence="2">Belongs to the monovalent cation:proton antiporter 1 (CPA1) transporter (TC 2.A.36) family.</text>
</comment>
<feature type="transmembrane region" description="Helical" evidence="7">
    <location>
        <begin position="103"/>
        <end position="121"/>
    </location>
</feature>
<feature type="transmembrane region" description="Helical" evidence="7">
    <location>
        <begin position="341"/>
        <end position="360"/>
    </location>
</feature>
<dbReference type="GO" id="GO:1902600">
    <property type="term" value="P:proton transmembrane transport"/>
    <property type="evidence" value="ECO:0007669"/>
    <property type="project" value="InterPro"/>
</dbReference>
<feature type="transmembrane region" description="Helical" evidence="7">
    <location>
        <begin position="128"/>
        <end position="147"/>
    </location>
</feature>
<evidence type="ECO:0000313" key="10">
    <source>
        <dbReference type="Proteomes" id="UP001283361"/>
    </source>
</evidence>
<feature type="transmembrane region" description="Helical" evidence="7">
    <location>
        <begin position="317"/>
        <end position="335"/>
    </location>
</feature>
<name>A0AAE0XN33_9GAST</name>
<sequence>MALDKVKFEMANGADHEKKGDDSTASGCCAGLQNCFQSCTRPCLATSHPLPPNATCWDRLLDNFLCPPHSRAGAILFIAIFAVVGWATLLAMTGDEALPGGNLFSLAVLFVACWCGGYVVGLMRLPPLLGMLLVGAVLGNVHGVDFARDIYQSWSSGCRQIALTIILIRAGLGLDPKALRRLSFVVLRLAFMPCLVETLVAGISSHLILGFPWPWAFMQGFIIAAVSPAVVVPSLLGLSDRGYGLDKGIPTLVIAAASLDDVLAITGFGVMLGITFSSGNVLWTLAKGPLEALVGVAVGTVGGLVLWYVPQKSSKHLILFRSSLLLCFGLLSIFGSHKIGWAGAGPLAALTLPFVAALRWRAELEEGTKNPVQDVVGVLWMIFQPLLFGLIGAEVKINSLSGGTVGLGVAVLVIGLTFRAVVSYVAVLRTDLNLKERLFVPIAWLPKATVQAAIGAIALDTAKEVGDSNLIKLGEEVLMLAVLVILITAPIGAVGIALAGPRLLKHCPKTQTIEESRAGETKTNGDVEKGVGEEDTENDDLINSDGQS</sequence>
<evidence type="ECO:0000256" key="6">
    <source>
        <dbReference type="SAM" id="MobiDB-lite"/>
    </source>
</evidence>
<feature type="transmembrane region" description="Helical" evidence="7">
    <location>
        <begin position="215"/>
        <end position="236"/>
    </location>
</feature>
<gene>
    <name evidence="9" type="ORF">RRG08_022933</name>
</gene>
<comment type="caution">
    <text evidence="9">The sequence shown here is derived from an EMBL/GenBank/DDBJ whole genome shotgun (WGS) entry which is preliminary data.</text>
</comment>
<comment type="subcellular location">
    <subcellularLocation>
        <location evidence="1">Membrane</location>
        <topology evidence="1">Multi-pass membrane protein</topology>
    </subcellularLocation>
</comment>
<dbReference type="EMBL" id="JAWDGP010007976">
    <property type="protein sequence ID" value="KAK3698372.1"/>
    <property type="molecule type" value="Genomic_DNA"/>
</dbReference>
<feature type="transmembrane region" description="Helical" evidence="7">
    <location>
        <begin position="292"/>
        <end position="310"/>
    </location>
</feature>
<feature type="transmembrane region" description="Helical" evidence="7">
    <location>
        <begin position="248"/>
        <end position="272"/>
    </location>
</feature>
<feature type="compositionally biased region" description="Acidic residues" evidence="6">
    <location>
        <begin position="533"/>
        <end position="542"/>
    </location>
</feature>
<keyword evidence="3 7" id="KW-0812">Transmembrane</keyword>
<keyword evidence="5 7" id="KW-0472">Membrane</keyword>
<dbReference type="Pfam" id="PF00999">
    <property type="entry name" value="Na_H_Exchanger"/>
    <property type="match status" value="1"/>
</dbReference>
<evidence type="ECO:0000256" key="7">
    <source>
        <dbReference type="SAM" id="Phobius"/>
    </source>
</evidence>
<accession>A0AAE0XN33</accession>
<protein>
    <recommendedName>
        <fullName evidence="8">Cation/H+ exchanger transmembrane domain-containing protein</fullName>
    </recommendedName>
</protein>
<dbReference type="GO" id="GO:0015297">
    <property type="term" value="F:antiporter activity"/>
    <property type="evidence" value="ECO:0007669"/>
    <property type="project" value="InterPro"/>
</dbReference>
<dbReference type="Gene3D" id="1.20.1530.20">
    <property type="match status" value="1"/>
</dbReference>
<organism evidence="9 10">
    <name type="scientific">Elysia crispata</name>
    <name type="common">lettuce slug</name>
    <dbReference type="NCBI Taxonomy" id="231223"/>
    <lineage>
        <taxon>Eukaryota</taxon>
        <taxon>Metazoa</taxon>
        <taxon>Spiralia</taxon>
        <taxon>Lophotrochozoa</taxon>
        <taxon>Mollusca</taxon>
        <taxon>Gastropoda</taxon>
        <taxon>Heterobranchia</taxon>
        <taxon>Euthyneura</taxon>
        <taxon>Panpulmonata</taxon>
        <taxon>Sacoglossa</taxon>
        <taxon>Placobranchoidea</taxon>
        <taxon>Plakobranchidae</taxon>
        <taxon>Elysia</taxon>
    </lineage>
</organism>
<feature type="transmembrane region" description="Helical" evidence="7">
    <location>
        <begin position="438"/>
        <end position="458"/>
    </location>
</feature>
<evidence type="ECO:0000256" key="1">
    <source>
        <dbReference type="ARBA" id="ARBA00004141"/>
    </source>
</evidence>
<dbReference type="PANTHER" id="PTHR31102:SF1">
    <property type="entry name" value="CATION_H+ EXCHANGER DOMAIN-CONTAINING PROTEIN"/>
    <property type="match status" value="1"/>
</dbReference>
<feature type="transmembrane region" description="Helical" evidence="7">
    <location>
        <begin position="72"/>
        <end position="91"/>
    </location>
</feature>
<dbReference type="InterPro" id="IPR006153">
    <property type="entry name" value="Cation/H_exchanger_TM"/>
</dbReference>
<feature type="transmembrane region" description="Helical" evidence="7">
    <location>
        <begin position="372"/>
        <end position="393"/>
    </location>
</feature>
<feature type="transmembrane region" description="Helical" evidence="7">
    <location>
        <begin position="184"/>
        <end position="209"/>
    </location>
</feature>
<feature type="region of interest" description="Disordered" evidence="6">
    <location>
        <begin position="510"/>
        <end position="548"/>
    </location>
</feature>